<evidence type="ECO:0000313" key="2">
    <source>
        <dbReference type="Proteomes" id="UP000075880"/>
    </source>
</evidence>
<keyword evidence="2" id="KW-1185">Reference proteome</keyword>
<reference evidence="1" key="1">
    <citation type="submission" date="2024-04" db="UniProtKB">
        <authorList>
            <consortium name="EnsemblMetazoa"/>
        </authorList>
    </citation>
    <scope>IDENTIFICATION</scope>
    <source>
        <strain evidence="1">EBRO</strain>
    </source>
</reference>
<evidence type="ECO:0000313" key="1">
    <source>
        <dbReference type="EnsemblMetazoa" id="ENSAATROPP011006"/>
    </source>
</evidence>
<proteinExistence type="predicted"/>
<sequence>VHHVLHTLQLQSAQLALNHEVVGSDHAGAIYTYLDETTLVDQVTDSLQRRVTVRNVGFRNAQHVLGGLVQLDECAIVDLTQTEQLQHLTHLRGYLVDTGNLRLGRNVDVAGLLGSASLLGDRTFQTQVLLRVACCTQQVLLTAQQAYGMQLAARQQHVRTTDNATLGKLQLRLRHRRQFLAVGGSLRFLLLQRLFVTRRLFHGFLRFGSSLRLISHL</sequence>
<protein>
    <submittedName>
        <fullName evidence="1">Uncharacterized protein</fullName>
    </submittedName>
</protein>
<dbReference type="Proteomes" id="UP000075880">
    <property type="component" value="Unassembled WGS sequence"/>
</dbReference>
<dbReference type="AlphaFoldDB" id="A0AAG5DIS6"/>
<accession>A0AAG5DIS6</accession>
<name>A0AAG5DIS6_ANOAO</name>
<dbReference type="EnsemblMetazoa" id="ENSAATROPT012140">
    <property type="protein sequence ID" value="ENSAATROPP011006"/>
    <property type="gene ID" value="ENSAATROPG009882"/>
</dbReference>
<organism evidence="1 2">
    <name type="scientific">Anopheles atroparvus</name>
    <name type="common">European mosquito</name>
    <dbReference type="NCBI Taxonomy" id="41427"/>
    <lineage>
        <taxon>Eukaryota</taxon>
        <taxon>Metazoa</taxon>
        <taxon>Ecdysozoa</taxon>
        <taxon>Arthropoda</taxon>
        <taxon>Hexapoda</taxon>
        <taxon>Insecta</taxon>
        <taxon>Pterygota</taxon>
        <taxon>Neoptera</taxon>
        <taxon>Endopterygota</taxon>
        <taxon>Diptera</taxon>
        <taxon>Nematocera</taxon>
        <taxon>Culicoidea</taxon>
        <taxon>Culicidae</taxon>
        <taxon>Anophelinae</taxon>
        <taxon>Anopheles</taxon>
    </lineage>
</organism>